<dbReference type="EMBL" id="LR796136">
    <property type="protein sequence ID" value="CAB4120946.1"/>
    <property type="molecule type" value="Genomic_DNA"/>
</dbReference>
<reference evidence="2" key="1">
    <citation type="submission" date="2020-05" db="EMBL/GenBank/DDBJ databases">
        <authorList>
            <person name="Chiriac C."/>
            <person name="Salcher M."/>
            <person name="Ghai R."/>
            <person name="Kavagutti S V."/>
        </authorList>
    </citation>
    <scope>NUCLEOTIDE SEQUENCE</scope>
</reference>
<organism evidence="2">
    <name type="scientific">uncultured Caudovirales phage</name>
    <dbReference type="NCBI Taxonomy" id="2100421"/>
    <lineage>
        <taxon>Viruses</taxon>
        <taxon>Duplodnaviria</taxon>
        <taxon>Heunggongvirae</taxon>
        <taxon>Uroviricota</taxon>
        <taxon>Caudoviricetes</taxon>
        <taxon>Peduoviridae</taxon>
        <taxon>Maltschvirus</taxon>
        <taxon>Maltschvirus maltsch</taxon>
    </lineage>
</organism>
<evidence type="ECO:0000313" key="3">
    <source>
        <dbReference type="EMBL" id="CAB5079009.1"/>
    </source>
</evidence>
<proteinExistence type="predicted"/>
<dbReference type="EMBL" id="LR797822">
    <property type="protein sequence ID" value="CAB4241300.1"/>
    <property type="molecule type" value="Genomic_DNA"/>
</dbReference>
<accession>A0A6J5TCJ7</accession>
<evidence type="ECO:0000313" key="1">
    <source>
        <dbReference type="EMBL" id="CAB4120946.1"/>
    </source>
</evidence>
<sequence length="246" mass="25177">MPTQTNFQNPGFTVDLTSSNLVSDWYEMGQNSGLSVQVTGTFSGTVNFEQSNDTTNAFALLMMNVVNTTVTATSTSTGASVFAGPIYCKYFRVRLSGGTGTARAIVNMTPSSDQLTAGFPTTTTNSTASMGSLSAVNTNVTPLLASKINTTASGVIKASAARYYGCLVLNTSAAIKYLQLYAKATAGIPGTDTPVITIPLAANGVIAENTAIGTFTATGLSWAITTDAVGTTAGTAGDIVGTAYYA</sequence>
<name>A0A6J5TCJ7_9CAUD</name>
<gene>
    <name evidence="3" type="ORF">UFOVP145_50</name>
    <name evidence="1" type="ORF">UFOVP4_24</name>
    <name evidence="2" type="ORF">UFOVP64_36</name>
</gene>
<protein>
    <submittedName>
        <fullName evidence="2">Uncharacterized protein</fullName>
    </submittedName>
</protein>
<evidence type="ECO:0000313" key="2">
    <source>
        <dbReference type="EMBL" id="CAB4241300.1"/>
    </source>
</evidence>
<dbReference type="EMBL" id="LR798189">
    <property type="protein sequence ID" value="CAB5079009.1"/>
    <property type="molecule type" value="Genomic_DNA"/>
</dbReference>